<dbReference type="InterPro" id="IPR002508">
    <property type="entry name" value="MurNAc-LAA_cat"/>
</dbReference>
<dbReference type="PANTHER" id="PTHR30404:SF0">
    <property type="entry name" value="N-ACETYLMURAMOYL-L-ALANINE AMIDASE AMIC"/>
    <property type="match status" value="1"/>
</dbReference>
<comment type="caution">
    <text evidence="5">The sequence shown here is derived from an EMBL/GenBank/DDBJ whole genome shotgun (WGS) entry which is preliminary data.</text>
</comment>
<comment type="catalytic activity">
    <reaction evidence="1">
        <text>Hydrolyzes the link between N-acetylmuramoyl residues and L-amino acid residues in certain cell-wall glycopeptides.</text>
        <dbReference type="EC" id="3.5.1.28"/>
    </reaction>
</comment>
<dbReference type="InterPro" id="IPR050695">
    <property type="entry name" value="N-acetylmuramoyl_amidase_3"/>
</dbReference>
<proteinExistence type="predicted"/>
<evidence type="ECO:0000313" key="5">
    <source>
        <dbReference type="EMBL" id="MCL6295280.1"/>
    </source>
</evidence>
<dbReference type="EMBL" id="JAMFLZ010000003">
    <property type="protein sequence ID" value="MCL6295280.1"/>
    <property type="molecule type" value="Genomic_DNA"/>
</dbReference>
<evidence type="ECO:0000256" key="2">
    <source>
        <dbReference type="ARBA" id="ARBA00011901"/>
    </source>
</evidence>
<dbReference type="RefSeq" id="WP_249972993.1">
    <property type="nucleotide sequence ID" value="NZ_JAMFLZ010000003.1"/>
</dbReference>
<evidence type="ECO:0000259" key="4">
    <source>
        <dbReference type="SMART" id="SM00646"/>
    </source>
</evidence>
<gene>
    <name evidence="5" type="ORF">M3P09_09755</name>
</gene>
<accession>A0ABT0QEB6</accession>
<evidence type="ECO:0000313" key="6">
    <source>
        <dbReference type="Proteomes" id="UP001165381"/>
    </source>
</evidence>
<dbReference type="CDD" id="cd02696">
    <property type="entry name" value="MurNAc-LAA"/>
    <property type="match status" value="1"/>
</dbReference>
<dbReference type="Pfam" id="PF01520">
    <property type="entry name" value="Amidase_3"/>
    <property type="match status" value="1"/>
</dbReference>
<evidence type="ECO:0000256" key="3">
    <source>
        <dbReference type="ARBA" id="ARBA00022801"/>
    </source>
</evidence>
<feature type="domain" description="MurNAc-LAA" evidence="4">
    <location>
        <begin position="98"/>
        <end position="258"/>
    </location>
</feature>
<dbReference type="PANTHER" id="PTHR30404">
    <property type="entry name" value="N-ACETYLMURAMOYL-L-ALANINE AMIDASE"/>
    <property type="match status" value="1"/>
</dbReference>
<sequence length="377" mass="42217">MQTSKLLVLVFFIIVLTFIGNTKLYSQSEDIPFTIMIDPGHGGKDGGTPGTGRYKTTEKDIALDVSLALGKMLESNLPYVNVVYTRKKDVFPTLNGRAKVANSKDVDLFISIHCNAQPGKKGTAYGSETYVLGTTKNKQNLEVAKRENSVIFLEDNHKSIYKDFDPNLPESLIGLTLAQEDYLDQSIKLASYIENEFQVTAKRRSRGVKQNIFYVLAYTYMPSVLVELGFLTHKKEEDFLNSKKGKSIMTKSLFNATKRYLESLNLSSSILDLNGELEKTTNTTILNNENSIKFKVQIAASSKSLETKPYNFKGLNNISRVKESNLYKYYYGETSSYNTVKKLEEEAKTAGFKTGYIVAFKAGKKITLTEALKTTAN</sequence>
<reference evidence="5" key="1">
    <citation type="submission" date="2022-05" db="EMBL/GenBank/DDBJ databases">
        <authorList>
            <person name="Park J.-S."/>
        </authorList>
    </citation>
    <scope>NUCLEOTIDE SEQUENCE</scope>
    <source>
        <strain evidence="5">2012CJ34-3</strain>
    </source>
</reference>
<dbReference type="Proteomes" id="UP001165381">
    <property type="component" value="Unassembled WGS sequence"/>
</dbReference>
<name>A0ABT0QEB6_9FLAO</name>
<keyword evidence="3" id="KW-0378">Hydrolase</keyword>
<evidence type="ECO:0000256" key="1">
    <source>
        <dbReference type="ARBA" id="ARBA00001561"/>
    </source>
</evidence>
<keyword evidence="6" id="KW-1185">Reference proteome</keyword>
<dbReference type="EC" id="3.5.1.28" evidence="2"/>
<protein>
    <recommendedName>
        <fullName evidence="2">N-acetylmuramoyl-L-alanine amidase</fullName>
        <ecNumber evidence="2">3.5.1.28</ecNumber>
    </recommendedName>
</protein>
<dbReference type="SUPFAM" id="SSF53187">
    <property type="entry name" value="Zn-dependent exopeptidases"/>
    <property type="match status" value="1"/>
</dbReference>
<dbReference type="SMART" id="SM00646">
    <property type="entry name" value="Ami_3"/>
    <property type="match status" value="1"/>
</dbReference>
<dbReference type="Gene3D" id="3.40.630.40">
    <property type="entry name" value="Zn-dependent exopeptidases"/>
    <property type="match status" value="1"/>
</dbReference>
<organism evidence="5 6">
    <name type="scientific">Jejuia spongiicola</name>
    <dbReference type="NCBI Taxonomy" id="2942207"/>
    <lineage>
        <taxon>Bacteria</taxon>
        <taxon>Pseudomonadati</taxon>
        <taxon>Bacteroidota</taxon>
        <taxon>Flavobacteriia</taxon>
        <taxon>Flavobacteriales</taxon>
        <taxon>Flavobacteriaceae</taxon>
        <taxon>Jejuia</taxon>
    </lineage>
</organism>